<keyword evidence="1" id="KW-0472">Membrane</keyword>
<feature type="transmembrane region" description="Helical" evidence="1">
    <location>
        <begin position="38"/>
        <end position="65"/>
    </location>
</feature>
<evidence type="ECO:0000313" key="2">
    <source>
        <dbReference type="EMBL" id="XBO74994.1"/>
    </source>
</evidence>
<accession>A0AAU7KUC8</accession>
<reference evidence="2" key="1">
    <citation type="submission" date="2022-06" db="EMBL/GenBank/DDBJ databases">
        <title>A novel DMS-producing enzyme.</title>
        <authorList>
            <person name="Zhang Y."/>
        </authorList>
    </citation>
    <scope>NUCLEOTIDE SEQUENCE</scope>
    <source>
        <strain evidence="2">H10-59</strain>
    </source>
</reference>
<keyword evidence="1" id="KW-1133">Transmembrane helix</keyword>
<sequence length="303" mass="33968">MSGIKLLPPFVLLVAGFLLCHSIPSWRRYVIRANGQQLTLRSAIAGFGAALPVFAVLYLLHAFSAPSASPYAYPDTQGEPFGEPFLQASLVTLTIAIICLAFTKLVAWYYAFYLGQSRLRQRLAGFARRSVGASVYHRLQRAAQWCHWQSYRFTVHAMRKLIEGDHAETLYLGSLLGTGSGLCMFVLDSRKVIIGNVTGMPEPSAPKEESQIRVLPYFTGHLCEAHLQLHITTDYTPYLDAQSRGEAHRDYAFDIVLAAHKTSYVREFDIRFFRSRFINHHCPCGHPVYNITRSDQAQPPGAS</sequence>
<feature type="transmembrane region" description="Helical" evidence="1">
    <location>
        <begin position="85"/>
        <end position="112"/>
    </location>
</feature>
<keyword evidence="1" id="KW-0812">Transmembrane</keyword>
<dbReference type="AlphaFoldDB" id="A0AAU7KUC8"/>
<dbReference type="RefSeq" id="WP_348815011.1">
    <property type="nucleotide sequence ID" value="NZ_CP098828.1"/>
</dbReference>
<proteinExistence type="predicted"/>
<protein>
    <submittedName>
        <fullName evidence="2">Uncharacterized protein</fullName>
    </submittedName>
</protein>
<organism evidence="2">
    <name type="scientific">Halomonas sp. H10-59</name>
    <dbReference type="NCBI Taxonomy" id="2950874"/>
    <lineage>
        <taxon>Bacteria</taxon>
        <taxon>Pseudomonadati</taxon>
        <taxon>Pseudomonadota</taxon>
        <taxon>Gammaproteobacteria</taxon>
        <taxon>Oceanospirillales</taxon>
        <taxon>Halomonadaceae</taxon>
        <taxon>Halomonas</taxon>
    </lineage>
</organism>
<name>A0AAU7KUC8_9GAMM</name>
<evidence type="ECO:0000256" key="1">
    <source>
        <dbReference type="SAM" id="Phobius"/>
    </source>
</evidence>
<dbReference type="EMBL" id="CP098828">
    <property type="protein sequence ID" value="XBO74994.1"/>
    <property type="molecule type" value="Genomic_DNA"/>
</dbReference>
<feature type="transmembrane region" description="Helical" evidence="1">
    <location>
        <begin position="6"/>
        <end position="26"/>
    </location>
</feature>
<gene>
    <name evidence="2" type="ORF">NFG57_19675</name>
</gene>